<evidence type="ECO:0000256" key="7">
    <source>
        <dbReference type="ARBA" id="ARBA00022912"/>
    </source>
</evidence>
<dbReference type="InterPro" id="IPR003595">
    <property type="entry name" value="Tyr_Pase_cat"/>
</dbReference>
<dbReference type="InterPro" id="IPR000299">
    <property type="entry name" value="FERM_domain"/>
</dbReference>
<dbReference type="InterPro" id="IPR000387">
    <property type="entry name" value="Tyr_Pase_dom"/>
</dbReference>
<dbReference type="EMBL" id="JAJSOF020000038">
    <property type="protein sequence ID" value="KAJ4427715.1"/>
    <property type="molecule type" value="Genomic_DNA"/>
</dbReference>
<dbReference type="PROSITE" id="PS50055">
    <property type="entry name" value="TYR_PHOSPHATASE_PTP"/>
    <property type="match status" value="1"/>
</dbReference>
<feature type="domain" description="FERM" evidence="13">
    <location>
        <begin position="21"/>
        <end position="308"/>
    </location>
</feature>
<dbReference type="Gene3D" id="1.20.80.10">
    <property type="match status" value="1"/>
</dbReference>
<evidence type="ECO:0000256" key="8">
    <source>
        <dbReference type="ARBA" id="ARBA00022949"/>
    </source>
</evidence>
<dbReference type="InterPro" id="IPR016130">
    <property type="entry name" value="Tyr_Pase_AS"/>
</dbReference>
<evidence type="ECO:0000256" key="1">
    <source>
        <dbReference type="ARBA" id="ARBA00004245"/>
    </source>
</evidence>
<dbReference type="CDD" id="cd17099">
    <property type="entry name" value="FERM_F1_PTPN14_like"/>
    <property type="match status" value="1"/>
</dbReference>
<dbReference type="CDD" id="cd14473">
    <property type="entry name" value="FERM_B-lobe"/>
    <property type="match status" value="1"/>
</dbReference>
<dbReference type="Gene3D" id="3.90.190.10">
    <property type="entry name" value="Protein tyrosine phosphatase superfamily"/>
    <property type="match status" value="1"/>
</dbReference>
<dbReference type="InterPro" id="IPR029021">
    <property type="entry name" value="Prot-tyrosine_phosphatase-like"/>
</dbReference>
<evidence type="ECO:0000259" key="13">
    <source>
        <dbReference type="PROSITE" id="PS50057"/>
    </source>
</evidence>
<reference evidence="14 15" key="1">
    <citation type="journal article" date="2022" name="Allergy">
        <title>Genome assembly and annotation of Periplaneta americana reveal a comprehensive cockroach allergen profile.</title>
        <authorList>
            <person name="Wang L."/>
            <person name="Xiong Q."/>
            <person name="Saelim N."/>
            <person name="Wang L."/>
            <person name="Nong W."/>
            <person name="Wan A.T."/>
            <person name="Shi M."/>
            <person name="Liu X."/>
            <person name="Cao Q."/>
            <person name="Hui J.H.L."/>
            <person name="Sookrung N."/>
            <person name="Leung T.F."/>
            <person name="Tungtrongchitr A."/>
            <person name="Tsui S.K.W."/>
        </authorList>
    </citation>
    <scope>NUCLEOTIDE SEQUENCE [LARGE SCALE GENOMIC DNA]</scope>
    <source>
        <strain evidence="14">PWHHKU_190912</strain>
    </source>
</reference>
<name>A0ABQ8S1H6_PERAM</name>
<dbReference type="PROSITE" id="PS50057">
    <property type="entry name" value="FERM_3"/>
    <property type="match status" value="1"/>
</dbReference>
<dbReference type="InterPro" id="IPR000242">
    <property type="entry name" value="PTP_cat"/>
</dbReference>
<evidence type="ECO:0000256" key="2">
    <source>
        <dbReference type="ARBA" id="ARBA00004282"/>
    </source>
</evidence>
<dbReference type="PANTHER" id="PTHR45706">
    <property type="entry name" value="TYROSINE-PROTEIN PHOSPHATASE"/>
    <property type="match status" value="1"/>
</dbReference>
<keyword evidence="9" id="KW-0206">Cytoskeleton</keyword>
<evidence type="ECO:0000256" key="10">
    <source>
        <dbReference type="SAM" id="MobiDB-lite"/>
    </source>
</evidence>
<dbReference type="SMART" id="SM00404">
    <property type="entry name" value="PTPc_motif"/>
    <property type="match status" value="1"/>
</dbReference>
<feature type="region of interest" description="Disordered" evidence="10">
    <location>
        <begin position="820"/>
        <end position="876"/>
    </location>
</feature>
<dbReference type="SMART" id="SM00194">
    <property type="entry name" value="PTPc"/>
    <property type="match status" value="1"/>
</dbReference>
<feature type="region of interest" description="Disordered" evidence="10">
    <location>
        <begin position="514"/>
        <end position="582"/>
    </location>
</feature>
<dbReference type="InterPro" id="IPR018979">
    <property type="entry name" value="FERM_N"/>
</dbReference>
<keyword evidence="7" id="KW-0904">Protein phosphatase</keyword>
<feature type="compositionally biased region" description="Polar residues" evidence="10">
    <location>
        <begin position="794"/>
        <end position="804"/>
    </location>
</feature>
<feature type="compositionally biased region" description="Polar residues" evidence="10">
    <location>
        <begin position="528"/>
        <end position="560"/>
    </location>
</feature>
<feature type="domain" description="Tyrosine specific protein phosphatases" evidence="12">
    <location>
        <begin position="1082"/>
        <end position="1134"/>
    </location>
</feature>
<dbReference type="CDD" id="cd13188">
    <property type="entry name" value="FERM_C_PTPN14_PTPN21"/>
    <property type="match status" value="1"/>
</dbReference>
<protein>
    <recommendedName>
        <fullName evidence="4">protein-tyrosine-phosphatase</fullName>
        <ecNumber evidence="4">3.1.3.48</ecNumber>
    </recommendedName>
</protein>
<dbReference type="InterPro" id="IPR014352">
    <property type="entry name" value="FERM/acyl-CoA-bd_prot_sf"/>
</dbReference>
<dbReference type="Pfam" id="PF09379">
    <property type="entry name" value="FERM_N"/>
    <property type="match status" value="1"/>
</dbReference>
<dbReference type="SMART" id="SM01196">
    <property type="entry name" value="FERM_C"/>
    <property type="match status" value="1"/>
</dbReference>
<dbReference type="InterPro" id="IPR035963">
    <property type="entry name" value="FERM_2"/>
</dbReference>
<dbReference type="Pfam" id="PF00373">
    <property type="entry name" value="FERM_M"/>
    <property type="match status" value="1"/>
</dbReference>
<dbReference type="Pfam" id="PF00102">
    <property type="entry name" value="Y_phosphatase"/>
    <property type="match status" value="1"/>
</dbReference>
<keyword evidence="5" id="KW-0963">Cytoplasm</keyword>
<dbReference type="InterPro" id="IPR029071">
    <property type="entry name" value="Ubiquitin-like_domsf"/>
</dbReference>
<dbReference type="PRINTS" id="PR00700">
    <property type="entry name" value="PRTYPHPHTASE"/>
</dbReference>
<feature type="compositionally biased region" description="Basic residues" evidence="10">
    <location>
        <begin position="565"/>
        <end position="574"/>
    </location>
</feature>
<feature type="region of interest" description="Disordered" evidence="10">
    <location>
        <begin position="772"/>
        <end position="806"/>
    </location>
</feature>
<feature type="domain" description="Tyrosine-protein phosphatase" evidence="11">
    <location>
        <begin position="906"/>
        <end position="1182"/>
    </location>
</feature>
<dbReference type="InterPro" id="IPR011993">
    <property type="entry name" value="PH-like_dom_sf"/>
</dbReference>
<dbReference type="InterPro" id="IPR041782">
    <property type="entry name" value="PTPN14/21_FERM_C"/>
</dbReference>
<dbReference type="SUPFAM" id="SSF54236">
    <property type="entry name" value="Ubiquitin-like"/>
    <property type="match status" value="1"/>
</dbReference>
<evidence type="ECO:0000256" key="4">
    <source>
        <dbReference type="ARBA" id="ARBA00013064"/>
    </source>
</evidence>
<dbReference type="Gene3D" id="2.30.29.30">
    <property type="entry name" value="Pleckstrin-homology domain (PH domain)/Phosphotyrosine-binding domain (PTB)"/>
    <property type="match status" value="1"/>
</dbReference>
<dbReference type="PRINTS" id="PR00935">
    <property type="entry name" value="BAND41"/>
</dbReference>
<dbReference type="SMART" id="SM00295">
    <property type="entry name" value="B41"/>
    <property type="match status" value="1"/>
</dbReference>
<proteinExistence type="inferred from homology"/>
<gene>
    <name evidence="14" type="ORF">ANN_25367</name>
</gene>
<evidence type="ECO:0000259" key="11">
    <source>
        <dbReference type="PROSITE" id="PS50055"/>
    </source>
</evidence>
<evidence type="ECO:0000256" key="3">
    <source>
        <dbReference type="ARBA" id="ARBA00009649"/>
    </source>
</evidence>
<evidence type="ECO:0000259" key="12">
    <source>
        <dbReference type="PROSITE" id="PS50056"/>
    </source>
</evidence>
<evidence type="ECO:0000313" key="15">
    <source>
        <dbReference type="Proteomes" id="UP001148838"/>
    </source>
</evidence>
<dbReference type="PROSITE" id="PS00383">
    <property type="entry name" value="TYR_PHOSPHATASE_1"/>
    <property type="match status" value="1"/>
</dbReference>
<dbReference type="SUPFAM" id="SSF50729">
    <property type="entry name" value="PH domain-like"/>
    <property type="match status" value="1"/>
</dbReference>
<dbReference type="PROSITE" id="PS50056">
    <property type="entry name" value="TYR_PHOSPHATASE_2"/>
    <property type="match status" value="1"/>
</dbReference>
<feature type="compositionally biased region" description="Low complexity" evidence="10">
    <location>
        <begin position="840"/>
        <end position="856"/>
    </location>
</feature>
<dbReference type="PANTHER" id="PTHR45706:SF1">
    <property type="entry name" value="PEZ, ISOFORM A"/>
    <property type="match status" value="1"/>
</dbReference>
<evidence type="ECO:0000256" key="5">
    <source>
        <dbReference type="ARBA" id="ARBA00022490"/>
    </source>
</evidence>
<keyword evidence="8" id="KW-0965">Cell junction</keyword>
<comment type="similarity">
    <text evidence="3">Belongs to the protein-tyrosine phosphatase family. Non-receptor class subfamily.</text>
</comment>
<dbReference type="Pfam" id="PF09380">
    <property type="entry name" value="FERM_C"/>
    <property type="match status" value="1"/>
</dbReference>
<comment type="subcellular location">
    <subcellularLocation>
        <location evidence="2">Cell junction</location>
    </subcellularLocation>
    <subcellularLocation>
        <location evidence="1">Cytoplasm</location>
        <location evidence="1">Cytoskeleton</location>
    </subcellularLocation>
</comment>
<organism evidence="14 15">
    <name type="scientific">Periplaneta americana</name>
    <name type="common">American cockroach</name>
    <name type="synonym">Blatta americana</name>
    <dbReference type="NCBI Taxonomy" id="6978"/>
    <lineage>
        <taxon>Eukaryota</taxon>
        <taxon>Metazoa</taxon>
        <taxon>Ecdysozoa</taxon>
        <taxon>Arthropoda</taxon>
        <taxon>Hexapoda</taxon>
        <taxon>Insecta</taxon>
        <taxon>Pterygota</taxon>
        <taxon>Neoptera</taxon>
        <taxon>Polyneoptera</taxon>
        <taxon>Dictyoptera</taxon>
        <taxon>Blattodea</taxon>
        <taxon>Blattoidea</taxon>
        <taxon>Blattidae</taxon>
        <taxon>Blattinae</taxon>
        <taxon>Periplaneta</taxon>
    </lineage>
</organism>
<dbReference type="SUPFAM" id="SSF47031">
    <property type="entry name" value="Second domain of FERM"/>
    <property type="match status" value="1"/>
</dbReference>
<sequence length="1182" mass="132472">MPFKLRLKKSRQYNVVSKSLFVICVELLDGTSIECTLSAESSGRECLDNVCQRLGLQQPEFFGLRYLSRHAQSVPRWVEMDRPLKRQLDKYARDQSLFLRVMFYVSGVNLLHDEMTRYHYFLQLKKDVIDGRMNCDAKQAVLLASYSMQAEFGNHDLERHTAEYLKDFALFPKHLTSDGNLENLTEAVILHHAALAGLSQGTAEEYYILAAQQLDGYGQETFEAKDETGAEVIIGVSLMGVVVGYENNQTSKFYRWRDITNVINHKRNFGIECQVPDETVHFQFADPESAKYVWRMCVHQHTFYMQNEQAVEPAQNLHLGEPLVANLFHSALEDGQLTESCEELDSRDSGGGPATWGMPPSAVQRAQSTSCLDLSTPTDMDKLRALLPSYRPAPDYETAMQQKYHSSGQTSGNLNIRPNHQVGILYSSQPEIHQTHVQENLNSYSHYKHYPDVTQVERLYLESRNDESQRLMKGSADHNSHAVLPTLHTYSTPELDTMENHMIQGLQLLHLYKPPPPYPINRPSSNSTPDLASKTLTPPRPTFTNSQVSGSSPDLVSSRSLGPGRHQHHRHHHPHEMNQHQQHPYLDSAVTSHQLLPNPEAHRTYTNLAAVLDTQQPHDMRRAFVTTDEPNIVYCMGGSGDVGLLLENRPRSTTMPYHSVNSISSGSQYTGGASEPIYENVPLPWTTDGRTIGLSGGGDIPGVRSRTSSIQSAPEMCQTQNTEQSIGNNMTMQGFNAENSLTHQHQHQHLYNSTAEQFSSRNATNRHVAVNHTPPAPHELASFSLPFSGKSKPGIQSGNATSSEHFSEAGQVLVTEATVSNPVVDPGKQKPKRKWGLLVGGKTKSGSNTKNSKSNTLSREKTSEEEAAGNIQHRWSTGLPRLPLPATISKETMCQLLERKLADSQLFFEFERIPKKKTNADFGTALHPDNMGRNRYKDVLPYEENRVRLTPSKENKLGYINASHITATVGDNQRFYIAAQGPLPGTVSSFWQMIWEADVYLVVMLTGAQEEGTTLYCPGLGDRCLEVGEFQVWRQFSQETGHCITTKLRLYHTSSRRVKGVWHLQYLEWGDQGCPHSVGHFLGFLEELNSVRQHTVSEIPAGHNRNPPVLMHCTAGVGRTGVTVLSDLLLYTLDHNQVQSHVATFAVPQFKILRRMNNGATRKVAAAEPAARYFSMLRAAQK</sequence>
<keyword evidence="15" id="KW-1185">Reference proteome</keyword>
<dbReference type="SUPFAM" id="SSF52799">
    <property type="entry name" value="(Phosphotyrosine protein) phosphatases II"/>
    <property type="match status" value="1"/>
</dbReference>
<accession>A0ABQ8S1H6</accession>
<evidence type="ECO:0000256" key="9">
    <source>
        <dbReference type="ARBA" id="ARBA00023212"/>
    </source>
</evidence>
<keyword evidence="6" id="KW-0378">Hydrolase</keyword>
<dbReference type="Proteomes" id="UP001148838">
    <property type="component" value="Unassembled WGS sequence"/>
</dbReference>
<comment type="caution">
    <text evidence="14">The sequence shown here is derived from an EMBL/GenBank/DDBJ whole genome shotgun (WGS) entry which is preliminary data.</text>
</comment>
<dbReference type="InterPro" id="IPR018980">
    <property type="entry name" value="FERM_PH-like_C"/>
</dbReference>
<dbReference type="EC" id="3.1.3.48" evidence="4"/>
<evidence type="ECO:0000313" key="14">
    <source>
        <dbReference type="EMBL" id="KAJ4427715.1"/>
    </source>
</evidence>
<dbReference type="InterPro" id="IPR019748">
    <property type="entry name" value="FERM_central"/>
</dbReference>
<dbReference type="Gene3D" id="3.10.20.90">
    <property type="entry name" value="Phosphatidylinositol 3-kinase Catalytic Subunit, Chain A, domain 1"/>
    <property type="match status" value="1"/>
</dbReference>
<evidence type="ECO:0000256" key="6">
    <source>
        <dbReference type="ARBA" id="ARBA00022801"/>
    </source>
</evidence>
<dbReference type="InterPro" id="IPR019749">
    <property type="entry name" value="Band_41_domain"/>
</dbReference>